<feature type="transmembrane region" description="Helical" evidence="7">
    <location>
        <begin position="634"/>
        <end position="660"/>
    </location>
</feature>
<keyword evidence="5 7" id="KW-0472">Membrane</keyword>
<protein>
    <recommendedName>
        <fullName evidence="8">Cytochrome c assembly protein domain-containing protein</fullName>
    </recommendedName>
</protein>
<reference evidence="10 11" key="1">
    <citation type="journal article" date="2014" name="Genome Announc.">
        <title>Draft genome sequences of eight enterohepatic helicobacter species isolated from both laboratory and wild rodents.</title>
        <authorList>
            <person name="Sheh A."/>
            <person name="Shen Z."/>
            <person name="Fox J.G."/>
        </authorList>
    </citation>
    <scope>NUCLEOTIDE SEQUENCE [LARGE SCALE GENOMIC DNA]</scope>
    <source>
        <strain evidence="10 11">MIT 97-6194</strain>
    </source>
</reference>
<comment type="caution">
    <text evidence="10">The sequence shown here is derived from an EMBL/GenBank/DDBJ whole genome shotgun (WGS) entry which is preliminary data.</text>
</comment>
<feature type="transmembrane region" description="Helical" evidence="7">
    <location>
        <begin position="595"/>
        <end position="614"/>
    </location>
</feature>
<dbReference type="GO" id="GO:0020037">
    <property type="term" value="F:heme binding"/>
    <property type="evidence" value="ECO:0007669"/>
    <property type="project" value="InterPro"/>
</dbReference>
<dbReference type="AlphaFoldDB" id="A0A347W7H8"/>
<accession>A0A347W7H8</accession>
<evidence type="ECO:0000313" key="12">
    <source>
        <dbReference type="Proteomes" id="UP000477070"/>
    </source>
</evidence>
<organism evidence="10 11">
    <name type="scientific">Helicobacter saguini</name>
    <dbReference type="NCBI Taxonomy" id="1548018"/>
    <lineage>
        <taxon>Bacteria</taxon>
        <taxon>Pseudomonadati</taxon>
        <taxon>Campylobacterota</taxon>
        <taxon>Epsilonproteobacteria</taxon>
        <taxon>Campylobacterales</taxon>
        <taxon>Helicobacteraceae</taxon>
        <taxon>Helicobacter</taxon>
    </lineage>
</organism>
<feature type="transmembrane region" description="Helical" evidence="7">
    <location>
        <begin position="716"/>
        <end position="734"/>
    </location>
</feature>
<keyword evidence="11" id="KW-1185">Reference proteome</keyword>
<dbReference type="PANTHER" id="PTHR30071">
    <property type="entry name" value="HEME EXPORTER PROTEIN C"/>
    <property type="match status" value="1"/>
</dbReference>
<keyword evidence="4 7" id="KW-1133">Transmembrane helix</keyword>
<reference evidence="10 11" key="2">
    <citation type="journal article" date="2016" name="Infect. Immun.">
        <title>Helicobacter saguini, a Novel Helicobacter Isolated from Cotton-Top Tamarins with Ulcerative Colitis, Has Proinflammatory Properties and Induces Typhlocolitis and Dysplasia in Gnotobiotic IL-10-/- Mice.</title>
        <authorList>
            <person name="Shen Z."/>
            <person name="Mannion A."/>
            <person name="Whary M.T."/>
            <person name="Muthupalani S."/>
            <person name="Sheh A."/>
            <person name="Feng Y."/>
            <person name="Gong G."/>
            <person name="Vandamme P."/>
            <person name="Holcombe H.R."/>
            <person name="Paster B.J."/>
            <person name="Fox J.G."/>
        </authorList>
    </citation>
    <scope>NUCLEOTIDE SEQUENCE [LARGE SCALE GENOMIC DNA]</scope>
    <source>
        <strain evidence="10 11">MIT 97-6194</strain>
    </source>
</reference>
<feature type="transmembrane region" description="Helical" evidence="7">
    <location>
        <begin position="508"/>
        <end position="526"/>
    </location>
</feature>
<dbReference type="Proteomes" id="UP000477070">
    <property type="component" value="Unassembled WGS sequence"/>
</dbReference>
<evidence type="ECO:0000256" key="7">
    <source>
        <dbReference type="SAM" id="Phobius"/>
    </source>
</evidence>
<dbReference type="OrthoDB" id="9814290at2"/>
<feature type="transmembrane region" description="Helical" evidence="7">
    <location>
        <begin position="538"/>
        <end position="560"/>
    </location>
</feature>
<evidence type="ECO:0000256" key="6">
    <source>
        <dbReference type="SAM" id="MobiDB-lite"/>
    </source>
</evidence>
<evidence type="ECO:0000256" key="3">
    <source>
        <dbReference type="ARBA" id="ARBA00022748"/>
    </source>
</evidence>
<dbReference type="InterPro" id="IPR045062">
    <property type="entry name" value="Cyt_c_biogenesis_CcsA/CcmC"/>
</dbReference>
<feature type="compositionally biased region" description="Basic and acidic residues" evidence="6">
    <location>
        <begin position="190"/>
        <end position="205"/>
    </location>
</feature>
<evidence type="ECO:0000313" key="10">
    <source>
        <dbReference type="EMBL" id="TLD95357.1"/>
    </source>
</evidence>
<evidence type="ECO:0000256" key="5">
    <source>
        <dbReference type="ARBA" id="ARBA00023136"/>
    </source>
</evidence>
<comment type="subcellular location">
    <subcellularLocation>
        <location evidence="1">Membrane</location>
        <topology evidence="1">Multi-pass membrane protein</topology>
    </subcellularLocation>
</comment>
<feature type="transmembrane region" description="Helical" evidence="7">
    <location>
        <begin position="741"/>
        <end position="761"/>
    </location>
</feature>
<keyword evidence="2 7" id="KW-0812">Transmembrane</keyword>
<feature type="transmembrane region" description="Helical" evidence="7">
    <location>
        <begin position="781"/>
        <end position="800"/>
    </location>
</feature>
<feature type="transmembrane region" description="Helical" evidence="7">
    <location>
        <begin position="572"/>
        <end position="588"/>
    </location>
</feature>
<evidence type="ECO:0000259" key="8">
    <source>
        <dbReference type="Pfam" id="PF01578"/>
    </source>
</evidence>
<dbReference type="InterPro" id="IPR002541">
    <property type="entry name" value="Cyt_c_assembly"/>
</dbReference>
<dbReference type="Pfam" id="PF01578">
    <property type="entry name" value="Cytochrom_C_asm"/>
    <property type="match status" value="1"/>
</dbReference>
<evidence type="ECO:0000313" key="11">
    <source>
        <dbReference type="Proteomes" id="UP000029714"/>
    </source>
</evidence>
<feature type="transmembrane region" description="Helical" evidence="7">
    <location>
        <begin position="672"/>
        <end position="696"/>
    </location>
</feature>
<name>A0A347W7H8_9HELI</name>
<feature type="region of interest" description="Disordered" evidence="6">
    <location>
        <begin position="190"/>
        <end position="217"/>
    </location>
</feature>
<dbReference type="EMBL" id="JRMP02000003">
    <property type="protein sequence ID" value="TLD95357.1"/>
    <property type="molecule type" value="Genomic_DNA"/>
</dbReference>
<dbReference type="GO" id="GO:0017004">
    <property type="term" value="P:cytochrome complex assembly"/>
    <property type="evidence" value="ECO:0007669"/>
    <property type="project" value="UniProtKB-KW"/>
</dbReference>
<evidence type="ECO:0000256" key="1">
    <source>
        <dbReference type="ARBA" id="ARBA00004141"/>
    </source>
</evidence>
<dbReference type="Proteomes" id="UP000029714">
    <property type="component" value="Unassembled WGS sequence"/>
</dbReference>
<feature type="region of interest" description="Disordered" evidence="6">
    <location>
        <begin position="78"/>
        <end position="97"/>
    </location>
</feature>
<gene>
    <name evidence="9" type="ORF">DCO61_09965</name>
    <name evidence="10" type="ORF">LS64_002620</name>
</gene>
<sequence>MFSVDSKLMADSIESTLQDSKQIIESKIAYSPSLANRSHVDSPLPCGGGLGGWVKNHTNPHNQNTKKDSINLQNLDSKNVEIPTPQPPSARDGGYPHSAFKEIKNATNNIESSTKDSNKNIESNYKDSIKLVNLESRFYKNTESNNLQNIESQNNGIYLSNLGDLQTSQNTHLMQDSKIIKVAKQDEIIESKSQDSKDSNKKDSIESTESTQQKDDEKLNNFMEYNKILTAQSKELEPYINDMSKEAIDKRIENLKKIPKKYLESFASLQVQGMDGRVKLLDTLSDEIMRKIVGANHFAGLKHNEFLLGLMVMPQDMVKLQLIKVKNAEIRNLLGITNSNYVSFEDLFYPDKLADVYKYALTQDIAYLQDFQNAYKLYHFSNIALKKRDADRNEFDKEILKIDEKMDILLPFSIWNYLKIFPEKGDSNWKVLGNVMNLQHPFTMYFYHAFATESRMGIVFDKWDSLQNSLNFLHNYQRETGGDLYLDSTRVKSELFLNHTDIFPISQYFYLGLGILLFFIALIAIISNKKIPKWLGKGIYYVLLFVFLAHTLGLLLRWYIGGHAPWSNAYESMLYIAWASALSGIIILRKSYFALCGAAFLAGMALLVAHWGFMDPYIGNLQPVLQSYWLNIHVAIIVASYGFLGLSLMLGIINLILFIFRAKSRPQVDSAIISLTAINEMSMTIGILMLITGTFLGGVWANESWGRYWSWDSKETWSLVSVGVYAVVLHTRFLKPIYQPYVFNVLSVVAFYSILMTYFGVNYYLATGMHSYGRGDTDVVSARLYVAIALTLILIALSFFRRKLIPPKEIL</sequence>
<proteinExistence type="predicted"/>
<evidence type="ECO:0000256" key="4">
    <source>
        <dbReference type="ARBA" id="ARBA00022989"/>
    </source>
</evidence>
<evidence type="ECO:0000313" key="9">
    <source>
        <dbReference type="EMBL" id="MWV70316.1"/>
    </source>
</evidence>
<dbReference type="EMBL" id="QBIU01000002">
    <property type="protein sequence ID" value="MWV70316.1"/>
    <property type="molecule type" value="Genomic_DNA"/>
</dbReference>
<feature type="domain" description="Cytochrome c assembly protein" evidence="8">
    <location>
        <begin position="566"/>
        <end position="765"/>
    </location>
</feature>
<reference evidence="9 12" key="4">
    <citation type="submission" date="2019-12" db="EMBL/GenBank/DDBJ databases">
        <title>Multi-Generational Helicobacter saguini Isolates.</title>
        <authorList>
            <person name="Mannion A."/>
            <person name="Shen Z."/>
            <person name="Fox J.G."/>
        </authorList>
    </citation>
    <scope>NUCLEOTIDE SEQUENCE [LARGE SCALE GENOMIC DNA]</scope>
    <source>
        <strain evidence="9">16-048</strain>
        <strain evidence="12">16-048 (F4)</strain>
    </source>
</reference>
<dbReference type="PANTHER" id="PTHR30071:SF1">
    <property type="entry name" value="CYTOCHROME B_B6 PROTEIN-RELATED"/>
    <property type="match status" value="1"/>
</dbReference>
<keyword evidence="3" id="KW-0201">Cytochrome c-type biogenesis</keyword>
<evidence type="ECO:0000256" key="2">
    <source>
        <dbReference type="ARBA" id="ARBA00022692"/>
    </source>
</evidence>
<dbReference type="GO" id="GO:0005886">
    <property type="term" value="C:plasma membrane"/>
    <property type="evidence" value="ECO:0007669"/>
    <property type="project" value="TreeGrafter"/>
</dbReference>
<reference evidence="10" key="3">
    <citation type="submission" date="2018-04" db="EMBL/GenBank/DDBJ databases">
        <authorList>
            <person name="Sheh A."/>
            <person name="Shen Z."/>
            <person name="Mannion A.J."/>
            <person name="Fox J.G."/>
        </authorList>
    </citation>
    <scope>NUCLEOTIDE SEQUENCE</scope>
    <source>
        <strain evidence="10">MIT 97-6194</strain>
    </source>
</reference>